<feature type="region of interest" description="Disordered" evidence="1">
    <location>
        <begin position="129"/>
        <end position="203"/>
    </location>
</feature>
<feature type="compositionally biased region" description="Basic and acidic residues" evidence="1">
    <location>
        <begin position="678"/>
        <end position="687"/>
    </location>
</feature>
<sequence>DCSGWLQRLGGLLGSSVGGQTGRTHRDSNNLAGFSEATKEALRVLQQEMAELHRTFQAAYPGRKGFAMSGTPRASKMAGGAASALLHLGQTPRTRELFMSGAGTGDGTDRAVHGSTLSDFFGVTSTGATTQSSQQLRARSAAPTALEQQLTRREDASTARGEIDGHGDSCSARAAPVPPVSVPKINISRTTEPSQRSARGAGIPTMTLPPAKLDLGAQLEAALAEDDDIRPRADDSNQMFMQEVAILQMQAEGWKAEWSIAMQENERLRMALFDAENALEQLPPKEEGEEGNEANEGADDEMQWRELCTSIARAADEEKATLLEELKMVRAELEHKRSTAFSTHDDQQRAEVEANKARANADNWRAQYEREQEELERLAAQLKEMQSRSAEAQKTARGNEQSSTGVLAAWREANKKRNEAEAKLHTKKREAEAKLTTVYNEHRQQLEKLQMQIQYKKSEQSEIMQQMNRWRTQWEEEMSEKNAVAAELLTLRSEFEKSSGTYDKEIEGLKDMLERTRAASAELRDRWEDAVQRKNAILGQLDDADKEMQRAMMSARGESRSFAATAQRLNDAKAAAEKMKAQADQAEADRAAAEKDLIAAKEETSGNAIKLNQDVEKLREKLTDAKMQIEVGVSRQQQLVAALRELEQAQGEKDAVASDAQQQVAGLAADAENLQKLLEKTRAESRAKQQSASARSVTRSRTSSPGSRPRWRS</sequence>
<feature type="region of interest" description="Disordered" evidence="1">
    <location>
        <begin position="281"/>
        <end position="300"/>
    </location>
</feature>
<feature type="region of interest" description="Disordered" evidence="1">
    <location>
        <begin position="339"/>
        <end position="359"/>
    </location>
</feature>
<name>A0A0M0K8M7_9EUKA</name>
<comment type="caution">
    <text evidence="2">The sequence shown here is derived from an EMBL/GenBank/DDBJ whole genome shotgun (WGS) entry which is preliminary data.</text>
</comment>
<evidence type="ECO:0000256" key="1">
    <source>
        <dbReference type="SAM" id="MobiDB-lite"/>
    </source>
</evidence>
<reference evidence="3" key="1">
    <citation type="journal article" date="2015" name="PLoS Genet.">
        <title>Genome Sequence and Transcriptome Analyses of Chrysochromulina tobin: Metabolic Tools for Enhanced Algal Fitness in the Prominent Order Prymnesiales (Haptophyceae).</title>
        <authorList>
            <person name="Hovde B.T."/>
            <person name="Deodato C.R."/>
            <person name="Hunsperger H.M."/>
            <person name="Ryken S.A."/>
            <person name="Yost W."/>
            <person name="Jha R.K."/>
            <person name="Patterson J."/>
            <person name="Monnat R.J. Jr."/>
            <person name="Barlow S.B."/>
            <person name="Starkenburg S.R."/>
            <person name="Cattolico R.A."/>
        </authorList>
    </citation>
    <scope>NUCLEOTIDE SEQUENCE</scope>
    <source>
        <strain evidence="3">CCMP291</strain>
    </source>
</reference>
<feature type="compositionally biased region" description="Basic and acidic residues" evidence="1">
    <location>
        <begin position="150"/>
        <end position="167"/>
    </location>
</feature>
<dbReference type="Proteomes" id="UP000037460">
    <property type="component" value="Unassembled WGS sequence"/>
</dbReference>
<feature type="region of interest" description="Disordered" evidence="1">
    <location>
        <begin position="678"/>
        <end position="713"/>
    </location>
</feature>
<feature type="compositionally biased region" description="Low complexity" evidence="1">
    <location>
        <begin position="688"/>
        <end position="713"/>
    </location>
</feature>
<keyword evidence="3" id="KW-1185">Reference proteome</keyword>
<protein>
    <submittedName>
        <fullName evidence="2">Uncharacterized protein</fullName>
    </submittedName>
</protein>
<feature type="compositionally biased region" description="Polar residues" evidence="1">
    <location>
        <begin position="187"/>
        <end position="197"/>
    </location>
</feature>
<organism evidence="2 3">
    <name type="scientific">Chrysochromulina tobinii</name>
    <dbReference type="NCBI Taxonomy" id="1460289"/>
    <lineage>
        <taxon>Eukaryota</taxon>
        <taxon>Haptista</taxon>
        <taxon>Haptophyta</taxon>
        <taxon>Prymnesiophyceae</taxon>
        <taxon>Prymnesiales</taxon>
        <taxon>Chrysochromulinaceae</taxon>
        <taxon>Chrysochromulina</taxon>
    </lineage>
</organism>
<accession>A0A0M0K8M7</accession>
<dbReference type="AlphaFoldDB" id="A0A0M0K8M7"/>
<evidence type="ECO:0000313" key="2">
    <source>
        <dbReference type="EMBL" id="KOO35211.1"/>
    </source>
</evidence>
<gene>
    <name evidence="2" type="ORF">Ctob_016253</name>
</gene>
<feature type="non-terminal residue" evidence="2">
    <location>
        <position position="1"/>
    </location>
</feature>
<feature type="compositionally biased region" description="Basic and acidic residues" evidence="1">
    <location>
        <begin position="339"/>
        <end position="356"/>
    </location>
</feature>
<evidence type="ECO:0000313" key="3">
    <source>
        <dbReference type="Proteomes" id="UP000037460"/>
    </source>
</evidence>
<dbReference type="EMBL" id="JWZX01000945">
    <property type="protein sequence ID" value="KOO35211.1"/>
    <property type="molecule type" value="Genomic_DNA"/>
</dbReference>
<proteinExistence type="predicted"/>
<feature type="compositionally biased region" description="Acidic residues" evidence="1">
    <location>
        <begin position="287"/>
        <end position="300"/>
    </location>
</feature>